<keyword evidence="3" id="KW-1185">Reference proteome</keyword>
<dbReference type="PANTHER" id="PTHR43751:SF3">
    <property type="entry name" value="SULFATASE N-TERMINAL DOMAIN-CONTAINING PROTEIN"/>
    <property type="match status" value="1"/>
</dbReference>
<reference evidence="2 3" key="1">
    <citation type="journal article" date="2019" name="Int. J. Syst. Evol. Microbiol.">
        <title>The Global Catalogue of Microorganisms (GCM) 10K type strain sequencing project: providing services to taxonomists for standard genome sequencing and annotation.</title>
        <authorList>
            <consortium name="The Broad Institute Genomics Platform"/>
            <consortium name="The Broad Institute Genome Sequencing Center for Infectious Disease"/>
            <person name="Wu L."/>
            <person name="Ma J."/>
        </authorList>
    </citation>
    <scope>NUCLEOTIDE SEQUENCE [LARGE SCALE GENOMIC DNA]</scope>
    <source>
        <strain evidence="2 3">CGMCC 1.12563</strain>
    </source>
</reference>
<dbReference type="Gene3D" id="3.40.720.10">
    <property type="entry name" value="Alkaline Phosphatase, subunit A"/>
    <property type="match status" value="1"/>
</dbReference>
<accession>A0ABD6AX22</accession>
<dbReference type="RefSeq" id="WP_250874095.1">
    <property type="nucleotide sequence ID" value="NZ_JALXFV010000006.1"/>
</dbReference>
<organism evidence="2 3">
    <name type="scientific">Halomarina rubra</name>
    <dbReference type="NCBI Taxonomy" id="2071873"/>
    <lineage>
        <taxon>Archaea</taxon>
        <taxon>Methanobacteriati</taxon>
        <taxon>Methanobacteriota</taxon>
        <taxon>Stenosarchaea group</taxon>
        <taxon>Halobacteria</taxon>
        <taxon>Halobacteriales</taxon>
        <taxon>Natronomonadaceae</taxon>
        <taxon>Halomarina</taxon>
    </lineage>
</organism>
<dbReference type="AlphaFoldDB" id="A0ABD6AX22"/>
<dbReference type="InterPro" id="IPR052701">
    <property type="entry name" value="GAG_Ulvan_Degrading_Sulfatases"/>
</dbReference>
<dbReference type="Proteomes" id="UP001597187">
    <property type="component" value="Unassembled WGS sequence"/>
</dbReference>
<feature type="domain" description="Sulfatase N-terminal" evidence="1">
    <location>
        <begin position="3"/>
        <end position="343"/>
    </location>
</feature>
<comment type="caution">
    <text evidence="2">The sequence shown here is derived from an EMBL/GenBank/DDBJ whole genome shotgun (WGS) entry which is preliminary data.</text>
</comment>
<dbReference type="InterPro" id="IPR000917">
    <property type="entry name" value="Sulfatase_N"/>
</dbReference>
<protein>
    <submittedName>
        <fullName evidence="2">Sulfatase</fullName>
    </submittedName>
</protein>
<dbReference type="PANTHER" id="PTHR43751">
    <property type="entry name" value="SULFATASE"/>
    <property type="match status" value="1"/>
</dbReference>
<gene>
    <name evidence="2" type="ORF">ACFSBT_12635</name>
</gene>
<proteinExistence type="predicted"/>
<dbReference type="InterPro" id="IPR017850">
    <property type="entry name" value="Alkaline_phosphatase_core_sf"/>
</dbReference>
<evidence type="ECO:0000259" key="1">
    <source>
        <dbReference type="Pfam" id="PF00884"/>
    </source>
</evidence>
<dbReference type="SUPFAM" id="SSF53649">
    <property type="entry name" value="Alkaline phosphatase-like"/>
    <property type="match status" value="1"/>
</dbReference>
<dbReference type="CDD" id="cd16148">
    <property type="entry name" value="sulfatase_like"/>
    <property type="match status" value="1"/>
</dbReference>
<evidence type="ECO:0000313" key="3">
    <source>
        <dbReference type="Proteomes" id="UP001597187"/>
    </source>
</evidence>
<name>A0ABD6AX22_9EURY</name>
<sequence>MPKNVLLITIDSYRADHFRPLTSLTHSIEYPPESPTLESVYEEGTSFTDAYTTGPGTSPSFPALLTGTLPLSYGGLGPLKPDRPRLSKELGKFGLETAGFQCNPFLSRHFDYDQGYDEFTDYQNPLMGVATRIFPRGIEISNPKLNKVDDVLHITAAIKKSYQLIKGKPRPYVSAEVITDDTVEWLSGTDQPFFCWTHYMDVHHPCYPPEQYRKRYDVEDVTQSQVSEWYSSLLREPEALTKSEIESLKQLYSAAIEYTDGQIGRIIDLLKNEDRYEDTLVIITSDHGELFGEHGQYGKPERMYDELLHVPLIVANGPDYLENDANDLVSLLDIPPMIHDVLGFDIPEEYEGRRPKIDEPREYILAEHEVDGEVIVGARSRNWLYEGDEIHDEHRLFDLRDGDFEQVPVSEHPDLLEKKVVLNRLRELDVDTRRLEDEVEGDVQSRLEDLGYL</sequence>
<evidence type="ECO:0000313" key="2">
    <source>
        <dbReference type="EMBL" id="MFD1514123.1"/>
    </source>
</evidence>
<dbReference type="EMBL" id="JBHUDC010000006">
    <property type="protein sequence ID" value="MFD1514123.1"/>
    <property type="molecule type" value="Genomic_DNA"/>
</dbReference>
<dbReference type="Pfam" id="PF00884">
    <property type="entry name" value="Sulfatase"/>
    <property type="match status" value="1"/>
</dbReference>